<dbReference type="GO" id="GO:0008374">
    <property type="term" value="F:O-acyltransferase activity"/>
    <property type="evidence" value="ECO:0007669"/>
    <property type="project" value="TreeGrafter"/>
</dbReference>
<dbReference type="PROSITE" id="PS00101">
    <property type="entry name" value="HEXAPEP_TRANSFERASES"/>
    <property type="match status" value="1"/>
</dbReference>
<reference evidence="3" key="2">
    <citation type="submission" date="2023-12" db="EMBL/GenBank/DDBJ databases">
        <authorList>
            <person name="Sun Q."/>
            <person name="Inoue M."/>
        </authorList>
    </citation>
    <scope>NUCLEOTIDE SEQUENCE</scope>
    <source>
        <strain evidence="3">JCM 12289</strain>
    </source>
</reference>
<dbReference type="PANTHER" id="PTHR23416">
    <property type="entry name" value="SIALIC ACID SYNTHASE-RELATED"/>
    <property type="match status" value="1"/>
</dbReference>
<dbReference type="Proteomes" id="UP001500962">
    <property type="component" value="Unassembled WGS sequence"/>
</dbReference>
<evidence type="ECO:0000313" key="3">
    <source>
        <dbReference type="EMBL" id="GAA0465805.1"/>
    </source>
</evidence>
<protein>
    <recommendedName>
        <fullName evidence="5">Maltose O-acetyltransferase</fullName>
    </recommendedName>
</protein>
<evidence type="ECO:0000313" key="4">
    <source>
        <dbReference type="Proteomes" id="UP001500962"/>
    </source>
</evidence>
<sequence>MSIGDGVWLGGRAVVNPGVTIGDDAVVASGAVVTEDVPAGVVVQGNPATVVRELEWS</sequence>
<comment type="similarity">
    <text evidence="1">Belongs to the transferase hexapeptide repeat family.</text>
</comment>
<dbReference type="SUPFAM" id="SSF51161">
    <property type="entry name" value="Trimeric LpxA-like enzymes"/>
    <property type="match status" value="1"/>
</dbReference>
<comment type="caution">
    <text evidence="3">The sequence shown here is derived from an EMBL/GenBank/DDBJ whole genome shotgun (WGS) entry which is preliminary data.</text>
</comment>
<dbReference type="EMBL" id="BAAADN010000035">
    <property type="protein sequence ID" value="GAA0465805.1"/>
    <property type="molecule type" value="Genomic_DNA"/>
</dbReference>
<gene>
    <name evidence="3" type="ORF">GCM10008985_23470</name>
</gene>
<dbReference type="InterPro" id="IPR018357">
    <property type="entry name" value="Hexapep_transf_CS"/>
</dbReference>
<reference evidence="3" key="1">
    <citation type="journal article" date="2014" name="Int. J. Syst. Evol. Microbiol.">
        <title>Complete genome sequence of Corynebacterium casei LMG S-19264T (=DSM 44701T), isolated from a smear-ripened cheese.</title>
        <authorList>
            <consortium name="US DOE Joint Genome Institute (JGI-PGF)"/>
            <person name="Walter F."/>
            <person name="Albersmeier A."/>
            <person name="Kalinowski J."/>
            <person name="Ruckert C."/>
        </authorList>
    </citation>
    <scope>NUCLEOTIDE SEQUENCE</scope>
    <source>
        <strain evidence="3">JCM 12289</strain>
    </source>
</reference>
<dbReference type="AlphaFoldDB" id="A0AAV3SIY5"/>
<dbReference type="InterPro" id="IPR011004">
    <property type="entry name" value="Trimer_LpxA-like_sf"/>
</dbReference>
<dbReference type="Pfam" id="PF00132">
    <property type="entry name" value="Hexapep"/>
    <property type="match status" value="1"/>
</dbReference>
<name>A0AAV3SIY5_HALDO</name>
<keyword evidence="2" id="KW-0808">Transferase</keyword>
<dbReference type="InterPro" id="IPR051159">
    <property type="entry name" value="Hexapeptide_acetyltransf"/>
</dbReference>
<organism evidence="3 4">
    <name type="scientific">Halococcus dombrowskii</name>
    <dbReference type="NCBI Taxonomy" id="179637"/>
    <lineage>
        <taxon>Archaea</taxon>
        <taxon>Methanobacteriati</taxon>
        <taxon>Methanobacteriota</taxon>
        <taxon>Stenosarchaea group</taxon>
        <taxon>Halobacteria</taxon>
        <taxon>Halobacteriales</taxon>
        <taxon>Halococcaceae</taxon>
        <taxon>Halococcus</taxon>
    </lineage>
</organism>
<dbReference type="PANTHER" id="PTHR23416:SF23">
    <property type="entry name" value="ACETYLTRANSFERASE C18B11.09C-RELATED"/>
    <property type="match status" value="1"/>
</dbReference>
<evidence type="ECO:0000256" key="2">
    <source>
        <dbReference type="ARBA" id="ARBA00022679"/>
    </source>
</evidence>
<evidence type="ECO:0000256" key="1">
    <source>
        <dbReference type="ARBA" id="ARBA00007274"/>
    </source>
</evidence>
<evidence type="ECO:0008006" key="5">
    <source>
        <dbReference type="Google" id="ProtNLM"/>
    </source>
</evidence>
<dbReference type="Gene3D" id="2.160.10.10">
    <property type="entry name" value="Hexapeptide repeat proteins"/>
    <property type="match status" value="1"/>
</dbReference>
<accession>A0AAV3SIY5</accession>
<dbReference type="InterPro" id="IPR001451">
    <property type="entry name" value="Hexapep"/>
</dbReference>
<dbReference type="GO" id="GO:0005829">
    <property type="term" value="C:cytosol"/>
    <property type="evidence" value="ECO:0007669"/>
    <property type="project" value="TreeGrafter"/>
</dbReference>
<proteinExistence type="inferred from homology"/>